<dbReference type="PANTHER" id="PTHR30237:SF2">
    <property type="entry name" value="MUREIN TETRAPEPTIDE CARBOXYPEPTIDASE"/>
    <property type="match status" value="1"/>
</dbReference>
<evidence type="ECO:0000256" key="6">
    <source>
        <dbReference type="SAM" id="SignalP"/>
    </source>
</evidence>
<keyword evidence="5" id="KW-0720">Serine protease</keyword>
<dbReference type="Gene3D" id="3.50.30.60">
    <property type="entry name" value="LD-carboxypeptidase A C-terminal domain-like"/>
    <property type="match status" value="1"/>
</dbReference>
<dbReference type="Proteomes" id="UP000199531">
    <property type="component" value="Unassembled WGS sequence"/>
</dbReference>
<proteinExistence type="inferred from homology"/>
<evidence type="ECO:0000259" key="7">
    <source>
        <dbReference type="Pfam" id="PF02016"/>
    </source>
</evidence>
<keyword evidence="10" id="KW-1185">Reference proteome</keyword>
<name>A0A1H8FWG3_9BURK</name>
<keyword evidence="4" id="KW-0378">Hydrolase</keyword>
<gene>
    <name evidence="9" type="ORF">SAMN02745977_01207</name>
</gene>
<evidence type="ECO:0000256" key="5">
    <source>
        <dbReference type="ARBA" id="ARBA00022825"/>
    </source>
</evidence>
<dbReference type="InterPro" id="IPR040921">
    <property type="entry name" value="Peptidase_S66C"/>
</dbReference>
<keyword evidence="2 9" id="KW-0121">Carboxypeptidase</keyword>
<evidence type="ECO:0000256" key="3">
    <source>
        <dbReference type="ARBA" id="ARBA00022670"/>
    </source>
</evidence>
<dbReference type="InterPro" id="IPR027478">
    <property type="entry name" value="LdcA_N"/>
</dbReference>
<dbReference type="Gene3D" id="3.40.50.10740">
    <property type="entry name" value="Class I glutamine amidotransferase-like"/>
    <property type="match status" value="1"/>
</dbReference>
<feature type="domain" description="LD-carboxypeptidase N-terminal" evidence="7">
    <location>
        <begin position="45"/>
        <end position="161"/>
    </location>
</feature>
<keyword evidence="3" id="KW-0645">Protease</keyword>
<dbReference type="CDD" id="cd07025">
    <property type="entry name" value="Peptidase_S66"/>
    <property type="match status" value="1"/>
</dbReference>
<dbReference type="InterPro" id="IPR029062">
    <property type="entry name" value="Class_I_gatase-like"/>
</dbReference>
<evidence type="ECO:0000256" key="2">
    <source>
        <dbReference type="ARBA" id="ARBA00022645"/>
    </source>
</evidence>
<evidence type="ECO:0000256" key="1">
    <source>
        <dbReference type="ARBA" id="ARBA00010233"/>
    </source>
</evidence>
<reference evidence="9 10" key="1">
    <citation type="submission" date="2016-10" db="EMBL/GenBank/DDBJ databases">
        <authorList>
            <person name="de Groot N.N."/>
        </authorList>
    </citation>
    <scope>NUCLEOTIDE SEQUENCE [LARGE SCALE GENOMIC DNA]</scope>
    <source>
        <strain evidence="9 10">DSM 15123</strain>
    </source>
</reference>
<feature type="domain" description="LD-carboxypeptidase C-terminal" evidence="8">
    <location>
        <begin position="210"/>
        <end position="327"/>
    </location>
</feature>
<feature type="chain" id="PRO_5011571085" evidence="6">
    <location>
        <begin position="31"/>
        <end position="377"/>
    </location>
</feature>
<dbReference type="AlphaFoldDB" id="A0A1H8FWG3"/>
<evidence type="ECO:0000313" key="10">
    <source>
        <dbReference type="Proteomes" id="UP000199531"/>
    </source>
</evidence>
<dbReference type="GO" id="GO:0006508">
    <property type="term" value="P:proteolysis"/>
    <property type="evidence" value="ECO:0007669"/>
    <property type="project" value="UniProtKB-KW"/>
</dbReference>
<dbReference type="InterPro" id="IPR027461">
    <property type="entry name" value="Carboxypeptidase_A_C_sf"/>
</dbReference>
<evidence type="ECO:0000256" key="4">
    <source>
        <dbReference type="ARBA" id="ARBA00022801"/>
    </source>
</evidence>
<dbReference type="RefSeq" id="WP_091815049.1">
    <property type="nucleotide sequence ID" value="NZ_FOCW01000001.1"/>
</dbReference>
<feature type="signal peptide" evidence="6">
    <location>
        <begin position="1"/>
        <end position="30"/>
    </location>
</feature>
<dbReference type="GO" id="GO:0008236">
    <property type="term" value="F:serine-type peptidase activity"/>
    <property type="evidence" value="ECO:0007669"/>
    <property type="project" value="UniProtKB-KW"/>
</dbReference>
<dbReference type="InterPro" id="IPR003507">
    <property type="entry name" value="S66_fam"/>
</dbReference>
<dbReference type="SUPFAM" id="SSF52317">
    <property type="entry name" value="Class I glutamine amidotransferase-like"/>
    <property type="match status" value="1"/>
</dbReference>
<dbReference type="EMBL" id="FOCW01000001">
    <property type="protein sequence ID" value="SEN35875.1"/>
    <property type="molecule type" value="Genomic_DNA"/>
</dbReference>
<accession>A0A1H8FWG3</accession>
<keyword evidence="6" id="KW-0732">Signal</keyword>
<evidence type="ECO:0000259" key="8">
    <source>
        <dbReference type="Pfam" id="PF17676"/>
    </source>
</evidence>
<comment type="similarity">
    <text evidence="1">Belongs to the peptidase S66 family.</text>
</comment>
<dbReference type="InterPro" id="IPR006311">
    <property type="entry name" value="TAT_signal"/>
</dbReference>
<organism evidence="9 10">
    <name type="scientific">Brachymonas denitrificans DSM 15123</name>
    <dbReference type="NCBI Taxonomy" id="1121117"/>
    <lineage>
        <taxon>Bacteria</taxon>
        <taxon>Pseudomonadati</taxon>
        <taxon>Pseudomonadota</taxon>
        <taxon>Betaproteobacteria</taxon>
        <taxon>Burkholderiales</taxon>
        <taxon>Comamonadaceae</taxon>
        <taxon>Brachymonas</taxon>
    </lineage>
</organism>
<dbReference type="Pfam" id="PF02016">
    <property type="entry name" value="Peptidase_S66"/>
    <property type="match status" value="1"/>
</dbReference>
<dbReference type="InterPro" id="IPR040449">
    <property type="entry name" value="Peptidase_S66_N"/>
</dbReference>
<dbReference type="GO" id="GO:0004180">
    <property type="term" value="F:carboxypeptidase activity"/>
    <property type="evidence" value="ECO:0007669"/>
    <property type="project" value="UniProtKB-KW"/>
</dbReference>
<sequence>MDSEFSSPRRKLLRGGMAAAASWLASPALAQLSSSPGSAPVRLRFFAPSGYLSDPARIETGINRLRTAGFTLDNTQALYRRHQRFAGTDAERIADLQYVASGRAPTPKVLLGARGGYGAMRLLPHVDWPSLGSRMREAGTLLLGYSDICAVQLALLAQGRTGSYAGPLLYSEFGSPNPSLFTLQEFIRTVSSNQLRIEVAAPTERHIRLQGTWWGGNLSVLSSLAGSPWLPNVPGGILFLEDVGEQPYRIERMLQTLYLAGVFRQQQAIVFGTFRLSNERDLYDESYDLDTVIHTLRRLTGLPVLTGFPSGHIRDKVTMPLGYPAELQSGAQGYSVRFSGYPGLEASTLNLASLLEAARDMRTAPVSDAPTFDEASN</sequence>
<dbReference type="Pfam" id="PF17676">
    <property type="entry name" value="Peptidase_S66C"/>
    <property type="match status" value="1"/>
</dbReference>
<dbReference type="SUPFAM" id="SSF141986">
    <property type="entry name" value="LD-carboxypeptidase A C-terminal domain-like"/>
    <property type="match status" value="1"/>
</dbReference>
<dbReference type="OrthoDB" id="9807329at2"/>
<dbReference type="PROSITE" id="PS51318">
    <property type="entry name" value="TAT"/>
    <property type="match status" value="1"/>
</dbReference>
<protein>
    <submittedName>
        <fullName evidence="9">Muramoyltetrapeptide carboxypeptidase</fullName>
    </submittedName>
</protein>
<dbReference type="PANTHER" id="PTHR30237">
    <property type="entry name" value="MURAMOYLTETRAPEPTIDE CARBOXYPEPTIDASE"/>
    <property type="match status" value="1"/>
</dbReference>
<evidence type="ECO:0000313" key="9">
    <source>
        <dbReference type="EMBL" id="SEN35875.1"/>
    </source>
</evidence>